<dbReference type="Proteomes" id="UP001153269">
    <property type="component" value="Unassembled WGS sequence"/>
</dbReference>
<gene>
    <name evidence="2" type="ORF">PLEPLA_LOCUS38231</name>
</gene>
<sequence length="155" mass="17038">MSQLPLVSSHPTCSGPKQLNGSFKYELSEPHDSTCDTSWEDVHKTVIALNSEINETLVQSLTNQSITMKTCYHFLLYTRQCSGVQVMTNCSDPVNPTSDSLTVDWSVTSVTFGLCVLAVAIAVVVCLCICKPRCVRKKDTVSYAAPEETVEIELE</sequence>
<feature type="transmembrane region" description="Helical" evidence="1">
    <location>
        <begin position="105"/>
        <end position="130"/>
    </location>
</feature>
<comment type="caution">
    <text evidence="2">The sequence shown here is derived from an EMBL/GenBank/DDBJ whole genome shotgun (WGS) entry which is preliminary data.</text>
</comment>
<keyword evidence="1" id="KW-0812">Transmembrane</keyword>
<accession>A0A9N7Z6H2</accession>
<reference evidence="2" key="1">
    <citation type="submission" date="2020-03" db="EMBL/GenBank/DDBJ databases">
        <authorList>
            <person name="Weist P."/>
        </authorList>
    </citation>
    <scope>NUCLEOTIDE SEQUENCE</scope>
</reference>
<keyword evidence="3" id="KW-1185">Reference proteome</keyword>
<protein>
    <submittedName>
        <fullName evidence="2">Uncharacterized protein</fullName>
    </submittedName>
</protein>
<keyword evidence="1" id="KW-1133">Transmembrane helix</keyword>
<organism evidence="2 3">
    <name type="scientific">Pleuronectes platessa</name>
    <name type="common">European plaice</name>
    <dbReference type="NCBI Taxonomy" id="8262"/>
    <lineage>
        <taxon>Eukaryota</taxon>
        <taxon>Metazoa</taxon>
        <taxon>Chordata</taxon>
        <taxon>Craniata</taxon>
        <taxon>Vertebrata</taxon>
        <taxon>Euteleostomi</taxon>
        <taxon>Actinopterygii</taxon>
        <taxon>Neopterygii</taxon>
        <taxon>Teleostei</taxon>
        <taxon>Neoteleostei</taxon>
        <taxon>Acanthomorphata</taxon>
        <taxon>Carangaria</taxon>
        <taxon>Pleuronectiformes</taxon>
        <taxon>Pleuronectoidei</taxon>
        <taxon>Pleuronectidae</taxon>
        <taxon>Pleuronectes</taxon>
    </lineage>
</organism>
<keyword evidence="1" id="KW-0472">Membrane</keyword>
<name>A0A9N7Z6H2_PLEPL</name>
<dbReference type="EMBL" id="CADEAL010004057">
    <property type="protein sequence ID" value="CAB1450539.1"/>
    <property type="molecule type" value="Genomic_DNA"/>
</dbReference>
<evidence type="ECO:0000313" key="3">
    <source>
        <dbReference type="Proteomes" id="UP001153269"/>
    </source>
</evidence>
<evidence type="ECO:0000313" key="2">
    <source>
        <dbReference type="EMBL" id="CAB1450539.1"/>
    </source>
</evidence>
<dbReference type="AlphaFoldDB" id="A0A9N7Z6H2"/>
<proteinExistence type="predicted"/>
<evidence type="ECO:0000256" key="1">
    <source>
        <dbReference type="SAM" id="Phobius"/>
    </source>
</evidence>